<dbReference type="PANTHER" id="PTHR15696">
    <property type="entry name" value="SMG-7 SUPPRESSOR WITH MORPHOLOGICAL EFFECT ON GENITALIA PROTEIN 7"/>
    <property type="match status" value="1"/>
</dbReference>
<accession>A0A9P9Y727</accession>
<protein>
    <submittedName>
        <fullName evidence="2">Telomerase-binding protein-like protein</fullName>
    </submittedName>
</protein>
<dbReference type="GeneID" id="75831300"/>
<dbReference type="GO" id="GO:0005697">
    <property type="term" value="C:telomerase holoenzyme complex"/>
    <property type="evidence" value="ECO:0007669"/>
    <property type="project" value="TreeGrafter"/>
</dbReference>
<evidence type="ECO:0000313" key="3">
    <source>
        <dbReference type="Proteomes" id="UP001055219"/>
    </source>
</evidence>
<dbReference type="InterPro" id="IPR045153">
    <property type="entry name" value="Est1/Ebs1-like"/>
</dbReference>
<evidence type="ECO:0000256" key="1">
    <source>
        <dbReference type="SAM" id="MobiDB-lite"/>
    </source>
</evidence>
<dbReference type="AlphaFoldDB" id="A0A9P9Y727"/>
<feature type="region of interest" description="Disordered" evidence="1">
    <location>
        <begin position="484"/>
        <end position="512"/>
    </location>
</feature>
<organism evidence="2 3">
    <name type="scientific">Emericellopsis cladophorae</name>
    <dbReference type="NCBI Taxonomy" id="2686198"/>
    <lineage>
        <taxon>Eukaryota</taxon>
        <taxon>Fungi</taxon>
        <taxon>Dikarya</taxon>
        <taxon>Ascomycota</taxon>
        <taxon>Pezizomycotina</taxon>
        <taxon>Sordariomycetes</taxon>
        <taxon>Hypocreomycetidae</taxon>
        <taxon>Hypocreales</taxon>
        <taxon>Bionectriaceae</taxon>
        <taxon>Emericellopsis</taxon>
    </lineage>
</organism>
<dbReference type="InterPro" id="IPR011990">
    <property type="entry name" value="TPR-like_helical_dom_sf"/>
</dbReference>
<keyword evidence="3" id="KW-1185">Reference proteome</keyword>
<comment type="caution">
    <text evidence="2">The sequence shown here is derived from an EMBL/GenBank/DDBJ whole genome shotgun (WGS) entry which is preliminary data.</text>
</comment>
<dbReference type="RefSeq" id="XP_051365124.1">
    <property type="nucleotide sequence ID" value="XM_051503510.1"/>
</dbReference>
<dbReference type="SUPFAM" id="SSF48452">
    <property type="entry name" value="TPR-like"/>
    <property type="match status" value="1"/>
</dbReference>
<reference evidence="2" key="2">
    <citation type="submission" date="2022-07" db="EMBL/GenBank/DDBJ databases">
        <authorList>
            <person name="Goncalves M.F.M."/>
            <person name="Hilario S."/>
            <person name="Van De Peer Y."/>
            <person name="Esteves A.C."/>
            <person name="Alves A."/>
        </authorList>
    </citation>
    <scope>NUCLEOTIDE SEQUENCE</scope>
    <source>
        <strain evidence="2">MUM 19.33</strain>
    </source>
</reference>
<feature type="compositionally biased region" description="Polar residues" evidence="1">
    <location>
        <begin position="78"/>
        <end position="108"/>
    </location>
</feature>
<dbReference type="Gene3D" id="1.25.40.10">
    <property type="entry name" value="Tetratricopeptide repeat domain"/>
    <property type="match status" value="1"/>
</dbReference>
<dbReference type="PANTHER" id="PTHR15696:SF0">
    <property type="entry name" value="TELOMERASE-BINDING PROTEIN EST1A"/>
    <property type="match status" value="1"/>
</dbReference>
<proteinExistence type="predicted"/>
<feature type="compositionally biased region" description="Low complexity" evidence="1">
    <location>
        <begin position="503"/>
        <end position="512"/>
    </location>
</feature>
<sequence length="791" mass="89109">MSARDERAAATPTGVSDGWIAHLRRRDRKVKCSLCEAEMPKNLETFREHVQTSHGDLAQDTAAVEAAFARMNLNASNMSAARSPAQGPQTQATRKRQNLSAESNQPGQASGDADDDEPVVKRLRSPPLARGSPRHGPPSPSTPTATSGRQQALEDSLEEFSRGTHRAPTSGRKLFDPATDSATRGRGRGASKGTATARQAPPAQPRPAPPTTFAQGHVRTFIQDKPQIPNSVQEKEPFTTPMTPSQLAAEVAKIFKMIADGQERCTKWTTAKKATPDAKITAEEWYLQWLEHRALLNNHYDLLMACQDPAGKDTLTYIPVERDMPARLWQFGIYQYLELLRTRLPDAYEPLVCFLYTAYGLLGLLRETNPLFQDTWTECLGDLARYRYAIENKEEVREHWEGVSRMWYMYTSDKLPHVGRLYHHFAVLNRGFVVPQLCYWAKSLCVPLPFDGTRASIRKLYDPLFAQATAEWFQRDIQSVTAGGAEQQATSEGGGDADERVATSSSSSTSSSANAIHKHRMVDMTFALVLGILFTGEHKDLLDEAQAYYLRSLDTHIAMMSKRWYQTGIAITCNLLGYWHENGNKFRSLIMPDYLKKPTDPAVEDNEATRAEFDISLKFLTQVYEIAIRRTGDTNTLPFAHTILAFLLHVSKYPDAMGRVAERFPWDLTADMLNYWLFTARTNKSNPQFSVDTFPGSNSEQPTRPFPEDHAMRGLWTTDDYFPLNWFRNSKVEFEERYFERRSLVDLRVERILWIATQLSKAGDWLVFDASLEKFGAAGRFVMDVSGSSGA</sequence>
<dbReference type="OrthoDB" id="2017974at2759"/>
<dbReference type="Proteomes" id="UP001055219">
    <property type="component" value="Unassembled WGS sequence"/>
</dbReference>
<evidence type="ECO:0000313" key="2">
    <source>
        <dbReference type="EMBL" id="KAI6784268.1"/>
    </source>
</evidence>
<dbReference type="GO" id="GO:0042162">
    <property type="term" value="F:telomeric DNA binding"/>
    <property type="evidence" value="ECO:0007669"/>
    <property type="project" value="TreeGrafter"/>
</dbReference>
<gene>
    <name evidence="2" type="ORF">J7T54_004814</name>
</gene>
<dbReference type="GO" id="GO:0070034">
    <property type="term" value="F:telomerase RNA binding"/>
    <property type="evidence" value="ECO:0007669"/>
    <property type="project" value="TreeGrafter"/>
</dbReference>
<dbReference type="EMBL" id="JAGIXG020000005">
    <property type="protein sequence ID" value="KAI6784268.1"/>
    <property type="molecule type" value="Genomic_DNA"/>
</dbReference>
<name>A0A9P9Y727_9HYPO</name>
<dbReference type="GO" id="GO:0000184">
    <property type="term" value="P:nuclear-transcribed mRNA catabolic process, nonsense-mediated decay"/>
    <property type="evidence" value="ECO:0007669"/>
    <property type="project" value="TreeGrafter"/>
</dbReference>
<reference evidence="2" key="1">
    <citation type="journal article" date="2021" name="J Fungi (Basel)">
        <title>Genomic and Metabolomic Analyses of the Marine Fungus Emericellopsis cladophorae: Insights into Saltwater Adaptability Mechanisms and Its Biosynthetic Potential.</title>
        <authorList>
            <person name="Goncalves M.F.M."/>
            <person name="Hilario S."/>
            <person name="Van de Peer Y."/>
            <person name="Esteves A.C."/>
            <person name="Alves A."/>
        </authorList>
    </citation>
    <scope>NUCLEOTIDE SEQUENCE</scope>
    <source>
        <strain evidence="2">MUM 19.33</strain>
    </source>
</reference>
<feature type="region of interest" description="Disordered" evidence="1">
    <location>
        <begin position="78"/>
        <end position="213"/>
    </location>
</feature>